<feature type="domain" description="ZipA C-terminal FtsZ-binding" evidence="10">
    <location>
        <begin position="1"/>
        <end position="93"/>
    </location>
</feature>
<evidence type="ECO:0000256" key="4">
    <source>
        <dbReference type="ARBA" id="ARBA00022692"/>
    </source>
</evidence>
<evidence type="ECO:0000256" key="9">
    <source>
        <dbReference type="RuleBase" id="RU003613"/>
    </source>
</evidence>
<comment type="similarity">
    <text evidence="8">Belongs to the ZipA family.</text>
</comment>
<dbReference type="Pfam" id="PF04354">
    <property type="entry name" value="ZipA_C"/>
    <property type="match status" value="1"/>
</dbReference>
<organism evidence="11 12">
    <name type="scientific">Rodentibacter pneumotropicus</name>
    <dbReference type="NCBI Taxonomy" id="758"/>
    <lineage>
        <taxon>Bacteria</taxon>
        <taxon>Pseudomonadati</taxon>
        <taxon>Pseudomonadota</taxon>
        <taxon>Gammaproteobacteria</taxon>
        <taxon>Pasteurellales</taxon>
        <taxon>Pasteurellaceae</taxon>
        <taxon>Rodentibacter</taxon>
    </lineage>
</organism>
<dbReference type="Gene3D" id="3.30.1400.10">
    <property type="entry name" value="ZipA, C-terminal FtsZ-binding domain"/>
    <property type="match status" value="1"/>
</dbReference>
<dbReference type="EMBL" id="LR134405">
    <property type="protein sequence ID" value="VEH68568.1"/>
    <property type="molecule type" value="Genomic_DNA"/>
</dbReference>
<keyword evidence="6 9" id="KW-0472">Membrane</keyword>
<dbReference type="GO" id="GO:0032153">
    <property type="term" value="C:cell division site"/>
    <property type="evidence" value="ECO:0007669"/>
    <property type="project" value="TreeGrafter"/>
</dbReference>
<dbReference type="SUPFAM" id="SSF64383">
    <property type="entry name" value="Cell-division protein ZipA, C-terminal domain"/>
    <property type="match status" value="1"/>
</dbReference>
<keyword evidence="2 9" id="KW-0997">Cell inner membrane</keyword>
<dbReference type="AlphaFoldDB" id="A0A3S4U301"/>
<keyword evidence="3 8" id="KW-0132">Cell division</keyword>
<dbReference type="GO" id="GO:0000917">
    <property type="term" value="P:division septum assembly"/>
    <property type="evidence" value="ECO:0007669"/>
    <property type="project" value="TreeGrafter"/>
</dbReference>
<comment type="subcellular location">
    <subcellularLocation>
        <location evidence="9">Cell inner membrane</location>
        <topology evidence="9">Single-pass type I membrane protein</topology>
    </subcellularLocation>
</comment>
<keyword evidence="5" id="KW-1133">Transmembrane helix</keyword>
<dbReference type="PANTHER" id="PTHR38685">
    <property type="entry name" value="CELL DIVISION PROTEIN ZIPA"/>
    <property type="match status" value="1"/>
</dbReference>
<evidence type="ECO:0000256" key="3">
    <source>
        <dbReference type="ARBA" id="ARBA00022618"/>
    </source>
</evidence>
<dbReference type="GO" id="GO:0005886">
    <property type="term" value="C:plasma membrane"/>
    <property type="evidence" value="ECO:0007669"/>
    <property type="project" value="UniProtKB-SubCell"/>
</dbReference>
<evidence type="ECO:0000313" key="11">
    <source>
        <dbReference type="EMBL" id="VEH68568.1"/>
    </source>
</evidence>
<evidence type="ECO:0000256" key="6">
    <source>
        <dbReference type="ARBA" id="ARBA00023136"/>
    </source>
</evidence>
<evidence type="ECO:0000256" key="1">
    <source>
        <dbReference type="ARBA" id="ARBA00022475"/>
    </source>
</evidence>
<dbReference type="Proteomes" id="UP000278733">
    <property type="component" value="Chromosome"/>
</dbReference>
<accession>A0A3S4U301</accession>
<keyword evidence="7 8" id="KW-0131">Cell cycle</keyword>
<dbReference type="SMART" id="SM00771">
    <property type="entry name" value="ZipA_C"/>
    <property type="match status" value="1"/>
</dbReference>
<dbReference type="InterPro" id="IPR007449">
    <property type="entry name" value="ZipA_FtsZ-bd_C"/>
</dbReference>
<evidence type="ECO:0000256" key="2">
    <source>
        <dbReference type="ARBA" id="ARBA00022519"/>
    </source>
</evidence>
<keyword evidence="1 9" id="KW-1003">Cell membrane</keyword>
<dbReference type="PANTHER" id="PTHR38685:SF1">
    <property type="entry name" value="CELL DIVISION PROTEIN ZIPA"/>
    <property type="match status" value="1"/>
</dbReference>
<evidence type="ECO:0000256" key="7">
    <source>
        <dbReference type="ARBA" id="ARBA00023306"/>
    </source>
</evidence>
<comment type="function">
    <text evidence="8">Essential cell division protein that stabilizes the FtsZ protofilaments by cross-linking them and that serves as a cytoplasmic membrane anchor for the Z ring. Also required for the recruitment to the septal ring of downstream cell division proteins.</text>
</comment>
<gene>
    <name evidence="11" type="primary">zipA_1</name>
    <name evidence="11" type="ORF">NCTC8284_03803</name>
</gene>
<evidence type="ECO:0000259" key="10">
    <source>
        <dbReference type="SMART" id="SM00771"/>
    </source>
</evidence>
<protein>
    <recommendedName>
        <fullName evidence="8">Cell division protein ZipA</fullName>
    </recommendedName>
</protein>
<dbReference type="InterPro" id="IPR011919">
    <property type="entry name" value="Cell_div_ZipA"/>
</dbReference>
<evidence type="ECO:0000256" key="5">
    <source>
        <dbReference type="ARBA" id="ARBA00022989"/>
    </source>
</evidence>
<evidence type="ECO:0000313" key="12">
    <source>
        <dbReference type="Proteomes" id="UP000278733"/>
    </source>
</evidence>
<reference evidence="11 12" key="1">
    <citation type="submission" date="2018-12" db="EMBL/GenBank/DDBJ databases">
        <authorList>
            <consortium name="Pathogen Informatics"/>
        </authorList>
    </citation>
    <scope>NUCLEOTIDE SEQUENCE [LARGE SCALE GENOMIC DNA]</scope>
    <source>
        <strain evidence="11 12">NCTC8284</strain>
    </source>
</reference>
<name>A0A3S4U301_9PAST</name>
<dbReference type="KEGG" id="rpne:NCTC8284_03803"/>
<dbReference type="InterPro" id="IPR036765">
    <property type="entry name" value="ZipA_FtsZ-bd_C_sf"/>
</dbReference>
<keyword evidence="4 9" id="KW-0812">Transmembrane</keyword>
<evidence type="ECO:0000256" key="8">
    <source>
        <dbReference type="RuleBase" id="RU003612"/>
    </source>
</evidence>
<proteinExistence type="inferred from homology"/>
<sequence>MYHRHFDLSVASPTLFSVANLQDDGSFNPYNTEFSTIGIVLFMKLPSPGSDLANLKLMIRAAKTLAEDLGGTVLTEDEKIFDDYQEQRYLERV</sequence>